<evidence type="ECO:0000313" key="3">
    <source>
        <dbReference type="Proteomes" id="UP000738126"/>
    </source>
</evidence>
<protein>
    <recommendedName>
        <fullName evidence="4">Peptidoglycan-binding protein, CsiV</fullName>
    </recommendedName>
</protein>
<gene>
    <name evidence="2" type="ORF">CKO13_06950</name>
</gene>
<proteinExistence type="predicted"/>
<accession>A0ABS1E6J0</accession>
<name>A0ABS1E6J0_9GAMM</name>
<sequence>MTTHRLYHPRRAALALALALGASAAAGAETEADQEAERSRQWYAVELIVFEQSGIEGSAAERWPGRAGDPSYPLWQIPAGCAAAGSERPVAAGAAAGDGPAGAQGSEAAASPLHCLPAARRQLDKHWAILRRSGAYQPRYHIGWLQPGLSEARSVAVPVPLYWRPASAAEAALPGASSGPALRPPVYGLVRVFRERYLHAAVDLRLQRRHAEPDADLEALLRAPRHVMRQRRRLRSGELHYLDHPYLGVLLSVRALEAPPAAARDAGG</sequence>
<dbReference type="InterPro" id="IPR021241">
    <property type="entry name" value="CsiV"/>
</dbReference>
<dbReference type="EMBL" id="NRSH01000065">
    <property type="protein sequence ID" value="MBK1726762.1"/>
    <property type="molecule type" value="Genomic_DNA"/>
</dbReference>
<evidence type="ECO:0000256" key="1">
    <source>
        <dbReference type="SAM" id="SignalP"/>
    </source>
</evidence>
<evidence type="ECO:0000313" key="2">
    <source>
        <dbReference type="EMBL" id="MBK1726762.1"/>
    </source>
</evidence>
<organism evidence="2 3">
    <name type="scientific">Halorhodospira neutriphila</name>
    <dbReference type="NCBI Taxonomy" id="168379"/>
    <lineage>
        <taxon>Bacteria</taxon>
        <taxon>Pseudomonadati</taxon>
        <taxon>Pseudomonadota</taxon>
        <taxon>Gammaproteobacteria</taxon>
        <taxon>Chromatiales</taxon>
        <taxon>Ectothiorhodospiraceae</taxon>
        <taxon>Halorhodospira</taxon>
    </lineage>
</organism>
<keyword evidence="3" id="KW-1185">Reference proteome</keyword>
<dbReference type="RefSeq" id="WP_200258591.1">
    <property type="nucleotide sequence ID" value="NZ_NRSH01000065.1"/>
</dbReference>
<comment type="caution">
    <text evidence="2">The sequence shown here is derived from an EMBL/GenBank/DDBJ whole genome shotgun (WGS) entry which is preliminary data.</text>
</comment>
<keyword evidence="1" id="KW-0732">Signal</keyword>
<dbReference type="Proteomes" id="UP000738126">
    <property type="component" value="Unassembled WGS sequence"/>
</dbReference>
<evidence type="ECO:0008006" key="4">
    <source>
        <dbReference type="Google" id="ProtNLM"/>
    </source>
</evidence>
<reference evidence="2 3" key="1">
    <citation type="journal article" date="2020" name="Microorganisms">
        <title>Osmotic Adaptation and Compatible Solute Biosynthesis of Phototrophic Bacteria as Revealed from Genome Analyses.</title>
        <authorList>
            <person name="Imhoff J.F."/>
            <person name="Rahn T."/>
            <person name="Kunzel S."/>
            <person name="Keller A."/>
            <person name="Neulinger S.C."/>
        </authorList>
    </citation>
    <scope>NUCLEOTIDE SEQUENCE [LARGE SCALE GENOMIC DNA]</scope>
    <source>
        <strain evidence="2 3">DSM 15116</strain>
    </source>
</reference>
<feature type="chain" id="PRO_5046975675" description="Peptidoglycan-binding protein, CsiV" evidence="1">
    <location>
        <begin position="29"/>
        <end position="268"/>
    </location>
</feature>
<feature type="signal peptide" evidence="1">
    <location>
        <begin position="1"/>
        <end position="28"/>
    </location>
</feature>
<dbReference type="Pfam" id="PF10972">
    <property type="entry name" value="CsiV"/>
    <property type="match status" value="1"/>
</dbReference>